<dbReference type="EMBL" id="JABASA010000004">
    <property type="protein sequence ID" value="NMD48634.1"/>
    <property type="molecule type" value="Genomic_DNA"/>
</dbReference>
<protein>
    <submittedName>
        <fullName evidence="1">Uncharacterized protein</fullName>
    </submittedName>
</protein>
<name>A0A7X9LD05_STRRT</name>
<gene>
    <name evidence="1" type="ORF">HHO37_02840</name>
</gene>
<reference evidence="1 2" key="1">
    <citation type="submission" date="2020-04" db="EMBL/GenBank/DDBJ databases">
        <title>MicrobeNet Type strains.</title>
        <authorList>
            <person name="Nicholson A.C."/>
        </authorList>
    </citation>
    <scope>NUCLEOTIDE SEQUENCE [LARGE SCALE GENOMIC DNA]</scope>
    <source>
        <strain evidence="1 2">DSM 22768</strain>
    </source>
</reference>
<dbReference type="Proteomes" id="UP000532121">
    <property type="component" value="Unassembled WGS sequence"/>
</dbReference>
<evidence type="ECO:0000313" key="1">
    <source>
        <dbReference type="EMBL" id="NMD48634.1"/>
    </source>
</evidence>
<accession>A0A7X9LD05</accession>
<dbReference type="AlphaFoldDB" id="A0A7X9LD05"/>
<proteinExistence type="predicted"/>
<evidence type="ECO:0000313" key="2">
    <source>
        <dbReference type="Proteomes" id="UP000532121"/>
    </source>
</evidence>
<sequence length="49" mass="5658">MEKLFLVFLIIFSLAKMISVIFVSKTMKAPDLKEQNQSETDKDSKDDFS</sequence>
<comment type="caution">
    <text evidence="1">The sequence shown here is derived from an EMBL/GenBank/DDBJ whole genome shotgun (WGS) entry which is preliminary data.</text>
</comment>
<dbReference type="RefSeq" id="WP_003089285.1">
    <property type="nucleotide sequence ID" value="NZ_CP043405.1"/>
</dbReference>
<organism evidence="1 2">
    <name type="scientific">Streptococcus ratti</name>
    <dbReference type="NCBI Taxonomy" id="1341"/>
    <lineage>
        <taxon>Bacteria</taxon>
        <taxon>Bacillati</taxon>
        <taxon>Bacillota</taxon>
        <taxon>Bacilli</taxon>
        <taxon>Lactobacillales</taxon>
        <taxon>Streptococcaceae</taxon>
        <taxon>Streptococcus</taxon>
    </lineage>
</organism>